<comment type="caution">
    <text evidence="2">The sequence shown here is derived from an EMBL/GenBank/DDBJ whole genome shotgun (WGS) entry which is preliminary data.</text>
</comment>
<evidence type="ECO:0000313" key="3">
    <source>
        <dbReference type="Proteomes" id="UP000031668"/>
    </source>
</evidence>
<feature type="compositionally biased region" description="Basic and acidic residues" evidence="1">
    <location>
        <begin position="367"/>
        <end position="392"/>
    </location>
</feature>
<accession>A0A0C2MJY2</accession>
<keyword evidence="3" id="KW-1185">Reference proteome</keyword>
<name>A0A0C2MJY2_THEKT</name>
<reference evidence="2 3" key="1">
    <citation type="journal article" date="2014" name="Genome Biol. Evol.">
        <title>The genome of the myxosporean Thelohanellus kitauei shows adaptations to nutrient acquisition within its fish host.</title>
        <authorList>
            <person name="Yang Y."/>
            <person name="Xiong J."/>
            <person name="Zhou Z."/>
            <person name="Huo F."/>
            <person name="Miao W."/>
            <person name="Ran C."/>
            <person name="Liu Y."/>
            <person name="Zhang J."/>
            <person name="Feng J."/>
            <person name="Wang M."/>
            <person name="Wang M."/>
            <person name="Wang L."/>
            <person name="Yao B."/>
        </authorList>
    </citation>
    <scope>NUCLEOTIDE SEQUENCE [LARGE SCALE GENOMIC DNA]</scope>
    <source>
        <strain evidence="2">Wuqing</strain>
    </source>
</reference>
<organism evidence="2 3">
    <name type="scientific">Thelohanellus kitauei</name>
    <name type="common">Myxosporean</name>
    <dbReference type="NCBI Taxonomy" id="669202"/>
    <lineage>
        <taxon>Eukaryota</taxon>
        <taxon>Metazoa</taxon>
        <taxon>Cnidaria</taxon>
        <taxon>Myxozoa</taxon>
        <taxon>Myxosporea</taxon>
        <taxon>Bivalvulida</taxon>
        <taxon>Platysporina</taxon>
        <taxon>Myxobolidae</taxon>
        <taxon>Thelohanellus</taxon>
    </lineage>
</organism>
<feature type="region of interest" description="Disordered" evidence="1">
    <location>
        <begin position="367"/>
        <end position="399"/>
    </location>
</feature>
<dbReference type="Proteomes" id="UP000031668">
    <property type="component" value="Unassembled WGS sequence"/>
</dbReference>
<dbReference type="EMBL" id="JWZT01004123">
    <property type="protein sequence ID" value="KII64690.1"/>
    <property type="molecule type" value="Genomic_DNA"/>
</dbReference>
<gene>
    <name evidence="2" type="ORF">RF11_05479</name>
</gene>
<evidence type="ECO:0000256" key="1">
    <source>
        <dbReference type="SAM" id="MobiDB-lite"/>
    </source>
</evidence>
<proteinExistence type="predicted"/>
<evidence type="ECO:0000313" key="2">
    <source>
        <dbReference type="EMBL" id="KII64690.1"/>
    </source>
</evidence>
<sequence length="2030" mass="238086">MDIPKISLNASFEYEKEREESLLLQESVLNETSCKINGIFETFTTQINDSRVKLELLLPSSQNSRQSGFLNKLNHKFALFNSSIALLSKLNQLLPATEYIFTPNLDDINTFKSVCLVVQQVQTKFHHIVSFYIQNTFVFKENGDFLKSLESIELGLLTQWFLIIFITFHFHALLSVFQMAQSAMKSFWNPTIIAQLSSRSESSDELFRKFICDFFNIKCAWDFLKSDFLDELQKSFLDIRNSVGEKLHDHSNISIIIISRINAKLKNHGCPSLDIFDSWIHHHYKLAVPSNLIEEWETFFQDQEHLALVNHVLQLLFHKINTIALTSNIRSFMMLCRSIISPCFSLNTYSKNLKSFTIIKKWITKGRNEQRRHQKQESTPEISQNERYDKGHPSSIGYITNDTDNDHPLDYDVNSDFSKVSIDTNKGPIMNSSESSNNQGHQFYLSVIDDNIEILRQSSEYVVWTNKLLEEFSLLNDFKHSSIKLFTKSFHMKIGEFKNKVNDFFKECRKICHSTEFSEKYWKCYEKIHKKLIYQGHLLEYKFEEVQHYINKLWKIYSQVMTEIDEYVPQFTQLSLDIQKLPPREIVVFILQSKTEIIYSVKRCTHVIHKLSTYLETIQKLYLILRKSQSDILDKEATMKLTKTVNRLVTTVFSNLRMFIIKFQIYCIDVWANIDSCKMETIIEFENLFLEISDVVCNSLERYKIDATQISTVTPLLIYSQIFTFLAPCVSIKIHKIQNEVFGNQKYFNEDFQNHKVKIIDFLDQNSYTYHFSHDAEHDCDMLIGLLRQISPDLSRKDDMLVLKSQCGNIDLLDHELTNTAAKILGITEKHICAVNSIDVDVSNAVNISSTKNVVTSLYSSIHESQEIYLAYKMSELFSKPVDTQSLKLKLDSLTSLIASVLKRINFRDISLLIEEKFSTTLKELTKEPECVIDNTDFEYVFHVSHYLDLITRFQQDGKDLYVLIGLYRSLVHSGFIELAKNDLIDTKFQMRKLRKMVVQEFSSVRIGTHLYNINITPNGDHLMQDCNFVQKPQLVNVARCSHCSASEIGHIKLIKYFNQYASEFVDIQSFLQQHTLTEFEGDSILITMKNWREFFERLSDQFVSLNQNIFCDTINQLKSMVDSSYTDFISHYRLSIQSKFFDSREISDVTTFILRCLSYFGTFRRSRCIPMDCDTHIFEINHYIQRCQECLKYLGGITNIVNFPDVEKIGKSKYHICRELVLSLVYFYLKFSNIISRNEKINKRLREYGSMVDDFKKLLLEFEGIDQIRNENLKKIFVDFFQQSIYYFNEIGKFRVIISSMSKNKQTDEFMYASVVHSFCQVLSTTLNKLSSADNEKNYEPLKIRMKVACIIKRNFIDIILEDKIPSTFCCPEVIEKIFIFYFSLIYADDFMFTDFHSISIQIDEFQIYSKMLKYLKFKLCDVKKYEKFVFLKLKIQYFVLRLKALYKLTKTTGIAHFLSLDHSEKEAFDKLKNTYELSIKKLCFHDKKYIKYQRRIVGMFSDLSCLFEAPNLKPVKFKALEFTKVSLFEHLKLDDRYQKLMQNYNCVSDNPSSDNVAQEQKYFSSTIEKMFKKFKEHFNDSWLDKTPCSLISFHRIKIKTDIFARNYVTAGYHPEDVVQIWKQFYHNLFGFIASKVLDSQSLSQLELIINELKLLELSYHYVFSQTSNVLDRAGSGLNNFSKNVHFQLSRVEILINFVKVASILLNLLNEYVEEQNSISRRSQESNFQESEFQTLSIKSEVNLLVGCIIKHLKRLCCLPNFQDLFIKHVIIKLRELYNYMIDFNCNLAAYRQILQKSEYVLSFPIKFEMESAKLDIFMERLSKNTGKYEKRQLDSVFEHFNLLSMDLNHNLFTLASKKQKKLVGLPFHNKHISDDKIKKFNQQLLIFNHIYFENIPEDKYLVECDYSSIKDSNTVPDLLHVCFKKNKGPNVDVALSKKSSGYVSPVNDAKLGQDHEVDFKCDNNQKSQRLQDSLLKSNSDGLKIYEDSNCQIVEEKEKVIEKVRKVASTSTPIKNRTKVTDKKHWRYL</sequence>
<protein>
    <submittedName>
        <fullName evidence="2">Uncharacterized protein</fullName>
    </submittedName>
</protein>